<dbReference type="GO" id="GO:0043751">
    <property type="term" value="F:polyphosphate:AMP phosphotransferase activity"/>
    <property type="evidence" value="ECO:0007669"/>
    <property type="project" value="InterPro"/>
</dbReference>
<feature type="domain" description="Polyphosphate kinase-2-related" evidence="1">
    <location>
        <begin position="264"/>
        <end position="485"/>
    </location>
</feature>
<protein>
    <submittedName>
        <fullName evidence="2">Polyphosphate:AMP phosphotransferase</fullName>
    </submittedName>
</protein>
<name>A0A9D1MNR2_9FIRM</name>
<comment type="caution">
    <text evidence="2">The sequence shown here is derived from an EMBL/GenBank/DDBJ whole genome shotgun (WGS) entry which is preliminary data.</text>
</comment>
<gene>
    <name evidence="2" type="primary">pap</name>
    <name evidence="2" type="ORF">IAB06_00260</name>
</gene>
<dbReference type="PANTHER" id="PTHR34383">
    <property type="entry name" value="POLYPHOSPHATE:AMP PHOSPHOTRANSFERASE-RELATED"/>
    <property type="match status" value="1"/>
</dbReference>
<dbReference type="EMBL" id="DVNI01000003">
    <property type="protein sequence ID" value="HIU63462.1"/>
    <property type="molecule type" value="Genomic_DNA"/>
</dbReference>
<dbReference type="Gene3D" id="3.40.50.300">
    <property type="entry name" value="P-loop containing nucleotide triphosphate hydrolases"/>
    <property type="match status" value="2"/>
</dbReference>
<dbReference type="InterPro" id="IPR022489">
    <property type="entry name" value="PolyP_AMP_Tfrase"/>
</dbReference>
<proteinExistence type="predicted"/>
<reference evidence="2" key="1">
    <citation type="submission" date="2020-10" db="EMBL/GenBank/DDBJ databases">
        <authorList>
            <person name="Gilroy R."/>
        </authorList>
    </citation>
    <scope>NUCLEOTIDE SEQUENCE</scope>
    <source>
        <strain evidence="2">CHK160-1198</strain>
    </source>
</reference>
<dbReference type="InterPro" id="IPR027417">
    <property type="entry name" value="P-loop_NTPase"/>
</dbReference>
<dbReference type="Pfam" id="PF03976">
    <property type="entry name" value="PPK2"/>
    <property type="match status" value="2"/>
</dbReference>
<dbReference type="AlphaFoldDB" id="A0A9D1MNR2"/>
<dbReference type="InterPro" id="IPR022488">
    <property type="entry name" value="PPK2-related"/>
</dbReference>
<dbReference type="PANTHER" id="PTHR34383:SF3">
    <property type="entry name" value="POLYPHOSPHATE:AMP PHOSPHOTRANSFERASE"/>
    <property type="match status" value="1"/>
</dbReference>
<evidence type="ECO:0000313" key="3">
    <source>
        <dbReference type="Proteomes" id="UP000824099"/>
    </source>
</evidence>
<feature type="domain" description="Polyphosphate kinase-2-related" evidence="1">
    <location>
        <begin position="13"/>
        <end position="229"/>
    </location>
</feature>
<accession>A0A9D1MNR2</accession>
<sequence length="488" mass="57671">MLNLVDLTTRCIKSEYEKKIDQYSEQMGALQRKLRSEKIPVILVFEGWHGSMRGSLINRFIASMDPRGYSVQSSSKKDQQQESKPYFLNYWQALPAKGSIAVYDNGWYYHKLEAEVADKKAVKNISYSDINFFEKELTDDGYLVIKVFLHISHEQQKKNLDKIEKNLGKDWEKLLAYKGRSHSYDDYFKEYEEMLSKTDKLHAKWHILSAEDDDYALLKLFEVVFSCVNEHLAMLHFDTESKSVSSSPAVPDILSKLDLALTCEENVYKEEIKEKQKYLRKLQYEMYTKKIPTAILFEGCDAAGKGGAIRRLTKYLHPLAYRVVPVAAPNLIEQQFHYLWRFWRNLPPAGEMIIFDRTWYGRVLVERVEHFAKPKEWARAYEEINDLEKQWSEHGVTIIKFWLQIDQDEQLARFKEREANPDKNWKITEEDWRNRDKWEDYKPAINEMLFRTDSKYASWTIVEANSKYYARLKVLTTVIAAFEKALQK</sequence>
<dbReference type="NCBIfam" id="TIGR03708">
    <property type="entry name" value="poly_P_AMP_trns"/>
    <property type="match status" value="1"/>
</dbReference>
<organism evidence="2 3">
    <name type="scientific">Candidatus Avacidaminococcus intestinavium</name>
    <dbReference type="NCBI Taxonomy" id="2840684"/>
    <lineage>
        <taxon>Bacteria</taxon>
        <taxon>Bacillati</taxon>
        <taxon>Bacillota</taxon>
        <taxon>Negativicutes</taxon>
        <taxon>Acidaminococcales</taxon>
        <taxon>Acidaminococcaceae</taxon>
        <taxon>Acidaminococcaceae incertae sedis</taxon>
        <taxon>Candidatus Avacidaminococcus</taxon>
    </lineage>
</organism>
<evidence type="ECO:0000313" key="2">
    <source>
        <dbReference type="EMBL" id="HIU63462.1"/>
    </source>
</evidence>
<reference evidence="2" key="2">
    <citation type="journal article" date="2021" name="PeerJ">
        <title>Extensive microbial diversity within the chicken gut microbiome revealed by metagenomics and culture.</title>
        <authorList>
            <person name="Gilroy R."/>
            <person name="Ravi A."/>
            <person name="Getino M."/>
            <person name="Pursley I."/>
            <person name="Horton D.L."/>
            <person name="Alikhan N.F."/>
            <person name="Baker D."/>
            <person name="Gharbi K."/>
            <person name="Hall N."/>
            <person name="Watson M."/>
            <person name="Adriaenssens E.M."/>
            <person name="Foster-Nyarko E."/>
            <person name="Jarju S."/>
            <person name="Secka A."/>
            <person name="Antonio M."/>
            <person name="Oren A."/>
            <person name="Chaudhuri R.R."/>
            <person name="La Ragione R."/>
            <person name="Hildebrand F."/>
            <person name="Pallen M.J."/>
        </authorList>
    </citation>
    <scope>NUCLEOTIDE SEQUENCE</scope>
    <source>
        <strain evidence="2">CHK160-1198</strain>
    </source>
</reference>
<dbReference type="Proteomes" id="UP000824099">
    <property type="component" value="Unassembled WGS sequence"/>
</dbReference>
<dbReference type="SUPFAM" id="SSF52540">
    <property type="entry name" value="P-loop containing nucleoside triphosphate hydrolases"/>
    <property type="match status" value="1"/>
</dbReference>
<evidence type="ECO:0000259" key="1">
    <source>
        <dbReference type="Pfam" id="PF03976"/>
    </source>
</evidence>
<dbReference type="GO" id="GO:0006797">
    <property type="term" value="P:polyphosphate metabolic process"/>
    <property type="evidence" value="ECO:0007669"/>
    <property type="project" value="InterPro"/>
</dbReference>